<reference evidence="2" key="1">
    <citation type="submission" date="2022-01" db="EMBL/GenBank/DDBJ databases">
        <title>Corynebacterium sp. nov isolated from isolated from the feces of the greater white-fronted geese (Anser albifrons) at Poyang Lake, PR China.</title>
        <authorList>
            <person name="Liu Q."/>
        </authorList>
    </citation>
    <scope>NUCLEOTIDE SEQUENCE</scope>
    <source>
        <strain evidence="2">JCM 32435</strain>
    </source>
</reference>
<comment type="caution">
    <text evidence="2">The sequence shown here is derived from an EMBL/GenBank/DDBJ whole genome shotgun (WGS) entry which is preliminary data.</text>
</comment>
<dbReference type="EMBL" id="JAKGSI010000002">
    <property type="protein sequence ID" value="MCF4006465.1"/>
    <property type="molecule type" value="Genomic_DNA"/>
</dbReference>
<name>A0A9X1QSY6_9CORY</name>
<gene>
    <name evidence="2" type="ORF">L1O03_04610</name>
</gene>
<dbReference type="Proteomes" id="UP001139336">
    <property type="component" value="Unassembled WGS sequence"/>
</dbReference>
<dbReference type="RefSeq" id="WP_236118264.1">
    <property type="nucleotide sequence ID" value="NZ_JAKGSI010000002.1"/>
</dbReference>
<feature type="transmembrane region" description="Helical" evidence="1">
    <location>
        <begin position="12"/>
        <end position="44"/>
    </location>
</feature>
<keyword evidence="3" id="KW-1185">Reference proteome</keyword>
<evidence type="ECO:0000313" key="3">
    <source>
        <dbReference type="Proteomes" id="UP001139336"/>
    </source>
</evidence>
<evidence type="ECO:0000256" key="1">
    <source>
        <dbReference type="SAM" id="Phobius"/>
    </source>
</evidence>
<dbReference type="AlphaFoldDB" id="A0A9X1QSY6"/>
<sequence>MRVLKIVLIGALIVCCLALLSVVELTVLGLCIIIPLVGIAYFIFRQDPDTAESDSLRQSIHASAQDIRDLLAEYDTFLYSADADHLADRTLYRPALADDDCRIPAIRTFFQQAERSRRFLTRLEGQLSGKHNLSYLERLLSMTDHRYQELRTAWDNARQVARLHGASY</sequence>
<proteinExistence type="predicted"/>
<keyword evidence="1" id="KW-0472">Membrane</keyword>
<keyword evidence="1" id="KW-0812">Transmembrane</keyword>
<organism evidence="2 3">
    <name type="scientific">Corynebacterium uropygiale</name>
    <dbReference type="NCBI Taxonomy" id="1775911"/>
    <lineage>
        <taxon>Bacteria</taxon>
        <taxon>Bacillati</taxon>
        <taxon>Actinomycetota</taxon>
        <taxon>Actinomycetes</taxon>
        <taxon>Mycobacteriales</taxon>
        <taxon>Corynebacteriaceae</taxon>
        <taxon>Corynebacterium</taxon>
    </lineage>
</organism>
<accession>A0A9X1QSY6</accession>
<evidence type="ECO:0000313" key="2">
    <source>
        <dbReference type="EMBL" id="MCF4006465.1"/>
    </source>
</evidence>
<keyword evidence="1" id="KW-1133">Transmembrane helix</keyword>
<protein>
    <submittedName>
        <fullName evidence="2">Uncharacterized protein</fullName>
    </submittedName>
</protein>